<sequence>MPIDPFAALNALVRAEATRGTAPVPPTGSEQGEEPAGQHSDRETRRPGSAPAAERPTARG</sequence>
<feature type="region of interest" description="Disordered" evidence="1">
    <location>
        <begin position="17"/>
        <end position="60"/>
    </location>
</feature>
<protein>
    <submittedName>
        <fullName evidence="2">Uncharacterized protein</fullName>
    </submittedName>
</protein>
<comment type="caution">
    <text evidence="2">The sequence shown here is derived from an EMBL/GenBank/DDBJ whole genome shotgun (WGS) entry which is preliminary data.</text>
</comment>
<evidence type="ECO:0000313" key="2">
    <source>
        <dbReference type="EMBL" id="MFC5021909.1"/>
    </source>
</evidence>
<reference evidence="3" key="1">
    <citation type="journal article" date="2019" name="Int. J. Syst. Evol. Microbiol.">
        <title>The Global Catalogue of Microorganisms (GCM) 10K type strain sequencing project: providing services to taxonomists for standard genome sequencing and annotation.</title>
        <authorList>
            <consortium name="The Broad Institute Genomics Platform"/>
            <consortium name="The Broad Institute Genome Sequencing Center for Infectious Disease"/>
            <person name="Wu L."/>
            <person name="Ma J."/>
        </authorList>
    </citation>
    <scope>NUCLEOTIDE SEQUENCE [LARGE SCALE GENOMIC DNA]</scope>
    <source>
        <strain evidence="3">CGMCC 4.1648</strain>
    </source>
</reference>
<organism evidence="2 3">
    <name type="scientific">Streptomyces coeruleoprunus</name>
    <dbReference type="NCBI Taxonomy" id="285563"/>
    <lineage>
        <taxon>Bacteria</taxon>
        <taxon>Bacillati</taxon>
        <taxon>Actinomycetota</taxon>
        <taxon>Actinomycetes</taxon>
        <taxon>Kitasatosporales</taxon>
        <taxon>Streptomycetaceae</taxon>
        <taxon>Streptomyces</taxon>
    </lineage>
</organism>
<gene>
    <name evidence="2" type="ORF">ACFPM3_07140</name>
</gene>
<evidence type="ECO:0000313" key="3">
    <source>
        <dbReference type="Proteomes" id="UP001595829"/>
    </source>
</evidence>
<accession>A0ABV9XA56</accession>
<keyword evidence="3" id="KW-1185">Reference proteome</keyword>
<evidence type="ECO:0000256" key="1">
    <source>
        <dbReference type="SAM" id="MobiDB-lite"/>
    </source>
</evidence>
<proteinExistence type="predicted"/>
<dbReference type="RefSeq" id="WP_345687339.1">
    <property type="nucleotide sequence ID" value="NZ_BAABIT010000001.1"/>
</dbReference>
<dbReference type="EMBL" id="JBHSJD010000005">
    <property type="protein sequence ID" value="MFC5021909.1"/>
    <property type="molecule type" value="Genomic_DNA"/>
</dbReference>
<dbReference type="Proteomes" id="UP001595829">
    <property type="component" value="Unassembled WGS sequence"/>
</dbReference>
<name>A0ABV9XA56_9ACTN</name>